<organism evidence="5 6">
    <name type="scientific">Phragmitibacter flavus</name>
    <dbReference type="NCBI Taxonomy" id="2576071"/>
    <lineage>
        <taxon>Bacteria</taxon>
        <taxon>Pseudomonadati</taxon>
        <taxon>Verrucomicrobiota</taxon>
        <taxon>Verrucomicrobiia</taxon>
        <taxon>Verrucomicrobiales</taxon>
        <taxon>Verrucomicrobiaceae</taxon>
        <taxon>Phragmitibacter</taxon>
    </lineage>
</organism>
<dbReference type="SMART" id="SM00331">
    <property type="entry name" value="PP2C_SIG"/>
    <property type="match status" value="1"/>
</dbReference>
<dbReference type="InterPro" id="IPR001932">
    <property type="entry name" value="PPM-type_phosphatase-like_dom"/>
</dbReference>
<dbReference type="GO" id="GO:0016020">
    <property type="term" value="C:membrane"/>
    <property type="evidence" value="ECO:0007669"/>
    <property type="project" value="InterPro"/>
</dbReference>
<evidence type="ECO:0000313" key="5">
    <source>
        <dbReference type="EMBL" id="TLD71442.1"/>
    </source>
</evidence>
<feature type="transmembrane region" description="Helical" evidence="2">
    <location>
        <begin position="17"/>
        <end position="38"/>
    </location>
</feature>
<dbReference type="CDD" id="cd06225">
    <property type="entry name" value="HAMP"/>
    <property type="match status" value="1"/>
</dbReference>
<dbReference type="GO" id="GO:0016791">
    <property type="term" value="F:phosphatase activity"/>
    <property type="evidence" value="ECO:0007669"/>
    <property type="project" value="TreeGrafter"/>
</dbReference>
<feature type="transmembrane region" description="Helical" evidence="2">
    <location>
        <begin position="309"/>
        <end position="330"/>
    </location>
</feature>
<dbReference type="SUPFAM" id="SSF158472">
    <property type="entry name" value="HAMP domain-like"/>
    <property type="match status" value="1"/>
</dbReference>
<feature type="domain" description="PPM-type phosphatase" evidence="4">
    <location>
        <begin position="427"/>
        <end position="642"/>
    </location>
</feature>
<dbReference type="EMBL" id="VAUV01000005">
    <property type="protein sequence ID" value="TLD71442.1"/>
    <property type="molecule type" value="Genomic_DNA"/>
</dbReference>
<dbReference type="Proteomes" id="UP000306196">
    <property type="component" value="Unassembled WGS sequence"/>
</dbReference>
<dbReference type="PROSITE" id="PS50885">
    <property type="entry name" value="HAMP"/>
    <property type="match status" value="1"/>
</dbReference>
<dbReference type="CDD" id="cd12912">
    <property type="entry name" value="PDC2_MCP_like"/>
    <property type="match status" value="1"/>
</dbReference>
<evidence type="ECO:0000259" key="4">
    <source>
        <dbReference type="PROSITE" id="PS51746"/>
    </source>
</evidence>
<dbReference type="PANTHER" id="PTHR43156:SF2">
    <property type="entry name" value="STAGE II SPORULATION PROTEIN E"/>
    <property type="match status" value="1"/>
</dbReference>
<dbReference type="CDD" id="cd12913">
    <property type="entry name" value="PDC1_MCP_like"/>
    <property type="match status" value="1"/>
</dbReference>
<dbReference type="InterPro" id="IPR052016">
    <property type="entry name" value="Bact_Sigma-Reg"/>
</dbReference>
<dbReference type="PANTHER" id="PTHR43156">
    <property type="entry name" value="STAGE II SPORULATION PROTEIN E-RELATED"/>
    <property type="match status" value="1"/>
</dbReference>
<evidence type="ECO:0000313" key="6">
    <source>
        <dbReference type="Proteomes" id="UP000306196"/>
    </source>
</evidence>
<keyword evidence="2" id="KW-0472">Membrane</keyword>
<dbReference type="Gene3D" id="3.60.40.10">
    <property type="entry name" value="PPM-type phosphatase domain"/>
    <property type="match status" value="1"/>
</dbReference>
<dbReference type="AlphaFoldDB" id="A0A5R8KGL9"/>
<dbReference type="GO" id="GO:0007165">
    <property type="term" value="P:signal transduction"/>
    <property type="evidence" value="ECO:0007669"/>
    <property type="project" value="InterPro"/>
</dbReference>
<dbReference type="Pfam" id="PF22673">
    <property type="entry name" value="MCP-like_PDC_1"/>
    <property type="match status" value="1"/>
</dbReference>
<evidence type="ECO:0000259" key="3">
    <source>
        <dbReference type="PROSITE" id="PS50885"/>
    </source>
</evidence>
<reference evidence="5 6" key="1">
    <citation type="submission" date="2019-05" db="EMBL/GenBank/DDBJ databases">
        <title>Verrucobacter flavum gen. nov., sp. nov. a new member of the family Verrucomicrobiaceae.</title>
        <authorList>
            <person name="Szuroczki S."/>
            <person name="Abbaszade G."/>
            <person name="Szabo A."/>
            <person name="Felfoldi T."/>
            <person name="Schumann P."/>
            <person name="Boka K."/>
            <person name="Keki Z."/>
            <person name="Toumi M."/>
            <person name="Toth E."/>
        </authorList>
    </citation>
    <scope>NUCLEOTIDE SEQUENCE [LARGE SCALE GENOMIC DNA]</scope>
    <source>
        <strain evidence="5 6">MG-N-17</strain>
    </source>
</reference>
<evidence type="ECO:0000256" key="1">
    <source>
        <dbReference type="ARBA" id="ARBA00022801"/>
    </source>
</evidence>
<name>A0A5R8KGL9_9BACT</name>
<keyword evidence="2" id="KW-1133">Transmembrane helix</keyword>
<dbReference type="RefSeq" id="WP_138085654.1">
    <property type="nucleotide sequence ID" value="NZ_VAUV01000005.1"/>
</dbReference>
<dbReference type="Gene3D" id="3.30.450.20">
    <property type="entry name" value="PAS domain"/>
    <property type="match status" value="2"/>
</dbReference>
<keyword evidence="2" id="KW-0812">Transmembrane</keyword>
<keyword evidence="6" id="KW-1185">Reference proteome</keyword>
<dbReference type="InterPro" id="IPR003660">
    <property type="entry name" value="HAMP_dom"/>
</dbReference>
<dbReference type="Gene3D" id="6.10.340.10">
    <property type="match status" value="1"/>
</dbReference>
<dbReference type="InterPro" id="IPR036457">
    <property type="entry name" value="PPM-type-like_dom_sf"/>
</dbReference>
<accession>A0A5R8KGL9</accession>
<proteinExistence type="predicted"/>
<dbReference type="SUPFAM" id="SSF81606">
    <property type="entry name" value="PP2C-like"/>
    <property type="match status" value="1"/>
</dbReference>
<dbReference type="PROSITE" id="PS51746">
    <property type="entry name" value="PPM_2"/>
    <property type="match status" value="1"/>
</dbReference>
<feature type="domain" description="HAMP" evidence="3">
    <location>
        <begin position="332"/>
        <end position="385"/>
    </location>
</feature>
<gene>
    <name evidence="5" type="ORF">FEM03_07905</name>
</gene>
<dbReference type="Pfam" id="PF07228">
    <property type="entry name" value="SpoIIE"/>
    <property type="match status" value="1"/>
</dbReference>
<dbReference type="OrthoDB" id="9763484at2"/>
<dbReference type="Pfam" id="PF00672">
    <property type="entry name" value="HAMP"/>
    <property type="match status" value="1"/>
</dbReference>
<sequence length="648" mass="72024">MPNADRKLLQGSLSTRLVLTIGVPAAIFLAGVIAWVGLRDYRHALEQTRRQAVDLATLEASRLNGVLGQAARIPEMHAAVLESGALKTLSDIQGHLTNTLNRHSGLLYGTCLAFEPNEFFPDQTHFAPYAYWKGSATQFVVLQPPDYDHFKWDWYNIPKSTGKAQWTEPYYDEGGGNVLMTTRSVPMFRTEANERRFWGVATIDIALDSLISSLAAIKVADTGYAFLISPNGRYLSFPDRNQVFHANLQDKNPHLAKEIMPKDTGFIRHADPLRQQDSWIAFSTVQNGGFTLALVYPRDEVIKPALRSLLELAAIALLGIVGLFLALIFISHTVTRPIRNLAEAAGKIADGDLDYPLDKRVAIREVRDLALAFGKMTRDLRTRMAQLQETSASKARITGELNAARRIQTSMLPGKWSTHTAWPHHADIALDAVMQPAREIGGDFYDHRFLDERRLSILIGDVSGKGVPAALFMAMTQTLFKGYAGPQTTPVDIMRHVNDALCNETHTGMFVTLVYAVLDVQSGELELCNAGHASPLLVKPEGEILPLLSERHPALGLMRKHLFTSSRFQMKPGEKVIFYTDGVTEAFNSDQELFGQQRLESLLLQKAQDPVEDLTQSIMEAVRMHTGDEETSDDITVLAIKMSTRPPR</sequence>
<protein>
    <submittedName>
        <fullName evidence="5">HAMP domain-containing protein</fullName>
    </submittedName>
</protein>
<dbReference type="SMART" id="SM00304">
    <property type="entry name" value="HAMP"/>
    <property type="match status" value="1"/>
</dbReference>
<keyword evidence="1" id="KW-0378">Hydrolase</keyword>
<comment type="caution">
    <text evidence="5">The sequence shown here is derived from an EMBL/GenBank/DDBJ whole genome shotgun (WGS) entry which is preliminary data.</text>
</comment>
<evidence type="ECO:0000256" key="2">
    <source>
        <dbReference type="SAM" id="Phobius"/>
    </source>
</evidence>